<reference evidence="3" key="1">
    <citation type="submission" date="2016-10" db="EMBL/GenBank/DDBJ databases">
        <authorList>
            <person name="Varghese N."/>
            <person name="Submissions S."/>
        </authorList>
    </citation>
    <scope>NUCLEOTIDE SEQUENCE [LARGE SCALE GENOMIC DNA]</scope>
    <source>
        <strain evidence="3">DSM 27981</strain>
    </source>
</reference>
<dbReference type="Proteomes" id="UP000199119">
    <property type="component" value="Unassembled WGS sequence"/>
</dbReference>
<dbReference type="RefSeq" id="WP_092939521.1">
    <property type="nucleotide sequence ID" value="NZ_FONX01000005.1"/>
</dbReference>
<evidence type="ECO:0000313" key="2">
    <source>
        <dbReference type="EMBL" id="SFE81653.1"/>
    </source>
</evidence>
<evidence type="ECO:0000256" key="1">
    <source>
        <dbReference type="SAM" id="SignalP"/>
    </source>
</evidence>
<feature type="chain" id="PRO_5011646926" evidence="1">
    <location>
        <begin position="22"/>
        <end position="121"/>
    </location>
</feature>
<keyword evidence="1" id="KW-0732">Signal</keyword>
<dbReference type="OrthoDB" id="9850276at2"/>
<proteinExistence type="predicted"/>
<dbReference type="AlphaFoldDB" id="A0A1I2DMZ6"/>
<dbReference type="EMBL" id="FONX01000005">
    <property type="protein sequence ID" value="SFE81653.1"/>
    <property type="molecule type" value="Genomic_DNA"/>
</dbReference>
<organism evidence="2 3">
    <name type="scientific">Paracidovorax wautersii</name>
    <dbReference type="NCBI Taxonomy" id="1177982"/>
    <lineage>
        <taxon>Bacteria</taxon>
        <taxon>Pseudomonadati</taxon>
        <taxon>Pseudomonadota</taxon>
        <taxon>Betaproteobacteria</taxon>
        <taxon>Burkholderiales</taxon>
        <taxon>Comamonadaceae</taxon>
        <taxon>Paracidovorax</taxon>
    </lineage>
</organism>
<sequence>MKFAIAIASLCSLVTVGQAIAQQPPLTYTDLVREARKYEKLEGGERIVLNKVLFHTVKLDLKPFVGGSKDYYVKKSDEIGFICQSTSTNFKGGTVIAEVVKHEEGAEGSHFYTLKSCALAK</sequence>
<name>A0A1I2DMZ6_9BURK</name>
<keyword evidence="3" id="KW-1185">Reference proteome</keyword>
<feature type="signal peptide" evidence="1">
    <location>
        <begin position="1"/>
        <end position="21"/>
    </location>
</feature>
<accession>A0A1I2DMZ6</accession>
<evidence type="ECO:0000313" key="3">
    <source>
        <dbReference type="Proteomes" id="UP000199119"/>
    </source>
</evidence>
<gene>
    <name evidence="2" type="ORF">SAMN04489711_105300</name>
</gene>
<protein>
    <submittedName>
        <fullName evidence="2">Uncharacterized protein</fullName>
    </submittedName>
</protein>